<evidence type="ECO:0000313" key="2">
    <source>
        <dbReference type="EMBL" id="KZB79640.1"/>
    </source>
</evidence>
<dbReference type="Proteomes" id="UP000186883">
    <property type="component" value="Unassembled WGS sequence"/>
</dbReference>
<reference evidence="2 4" key="1">
    <citation type="submission" date="2015-12" db="EMBL/GenBank/DDBJ databases">
        <title>Amycolatopsis regifaucium genome sequencing and assembly.</title>
        <authorList>
            <person name="Mayilraj S."/>
        </authorList>
    </citation>
    <scope>NUCLEOTIDE SEQUENCE [LARGE SCALE GENOMIC DNA]</scope>
    <source>
        <strain evidence="2 4">GY080</strain>
    </source>
</reference>
<feature type="transmembrane region" description="Helical" evidence="1">
    <location>
        <begin position="64"/>
        <end position="83"/>
    </location>
</feature>
<dbReference type="EMBL" id="LOBU02000006">
    <property type="protein sequence ID" value="OKA10043.1"/>
    <property type="molecule type" value="Genomic_DNA"/>
</dbReference>
<gene>
    <name evidence="3" type="ORF">ATP06_0206825</name>
    <name evidence="2" type="ORF">AVL48_14590</name>
</gene>
<keyword evidence="1" id="KW-0472">Membrane</keyword>
<reference evidence="3 5" key="2">
    <citation type="submission" date="2016-11" db="EMBL/GenBank/DDBJ databases">
        <title>Genome sequencing of Amycolatopsis regifaucium.</title>
        <authorList>
            <person name="Mayilraj S."/>
            <person name="Kaur N."/>
        </authorList>
    </citation>
    <scope>NUCLEOTIDE SEQUENCE [LARGE SCALE GENOMIC DNA]</scope>
    <source>
        <strain evidence="3 5">GY080</strain>
    </source>
</reference>
<evidence type="ECO:0000313" key="3">
    <source>
        <dbReference type="EMBL" id="OKA10043.1"/>
    </source>
</evidence>
<keyword evidence="1" id="KW-0812">Transmembrane</keyword>
<evidence type="ECO:0000313" key="5">
    <source>
        <dbReference type="Proteomes" id="UP000186883"/>
    </source>
</evidence>
<dbReference type="OrthoDB" id="3688119at2"/>
<dbReference type="RefSeq" id="WP_061988165.1">
    <property type="nucleotide sequence ID" value="NZ_FOPQ01000012.1"/>
</dbReference>
<organism evidence="2 4">
    <name type="scientific">Amycolatopsis regifaucium</name>
    <dbReference type="NCBI Taxonomy" id="546365"/>
    <lineage>
        <taxon>Bacteria</taxon>
        <taxon>Bacillati</taxon>
        <taxon>Actinomycetota</taxon>
        <taxon>Actinomycetes</taxon>
        <taxon>Pseudonocardiales</taxon>
        <taxon>Pseudonocardiaceae</taxon>
        <taxon>Amycolatopsis</taxon>
    </lineage>
</organism>
<keyword evidence="1" id="KW-1133">Transmembrane helix</keyword>
<protein>
    <submittedName>
        <fullName evidence="2">Uncharacterized protein</fullName>
    </submittedName>
</protein>
<name>A0A154M5F3_9PSEU</name>
<evidence type="ECO:0000313" key="4">
    <source>
        <dbReference type="Proteomes" id="UP000076321"/>
    </source>
</evidence>
<dbReference type="AlphaFoldDB" id="A0A154M5F3"/>
<dbReference type="EMBL" id="LQCI01000051">
    <property type="protein sequence ID" value="KZB79640.1"/>
    <property type="molecule type" value="Genomic_DNA"/>
</dbReference>
<proteinExistence type="predicted"/>
<accession>A0A154M5F3</accession>
<evidence type="ECO:0000256" key="1">
    <source>
        <dbReference type="SAM" id="Phobius"/>
    </source>
</evidence>
<dbReference type="Proteomes" id="UP000076321">
    <property type="component" value="Unassembled WGS sequence"/>
</dbReference>
<sequence length="201" mass="21479">MTVDVSFRIPARIQAGLDTGDLIRSGGVVRNRVGRIVTFLEEASRFTPDEGAVASAAWMVKKPVVIGGLALAAAAATAAVAIARRQNRALAECVTNYNDSLHDYLEAVRDQSLTAAIVDRLIAALGLVQAHSESGIVTIDLSAEHLETLVQVVISTTRQRAQANSIDLDESPPSPAASTRAPVVNLRHYLEIQRRTFNDAA</sequence>
<keyword evidence="5" id="KW-1185">Reference proteome</keyword>
<comment type="caution">
    <text evidence="2">The sequence shown here is derived from an EMBL/GenBank/DDBJ whole genome shotgun (WGS) entry which is preliminary data.</text>
</comment>